<evidence type="ECO:0000313" key="1">
    <source>
        <dbReference type="EMBL" id="KTQ96571.1"/>
    </source>
</evidence>
<dbReference type="STRING" id="401562.NS365_13210"/>
<organism evidence="1 2">
    <name type="scientific">Aureimonas ureilytica</name>
    <dbReference type="NCBI Taxonomy" id="401562"/>
    <lineage>
        <taxon>Bacteria</taxon>
        <taxon>Pseudomonadati</taxon>
        <taxon>Pseudomonadota</taxon>
        <taxon>Alphaproteobacteria</taxon>
        <taxon>Hyphomicrobiales</taxon>
        <taxon>Aurantimonadaceae</taxon>
        <taxon>Aureimonas</taxon>
    </lineage>
</organism>
<name>A0A175R9L9_9HYPH</name>
<dbReference type="InterPro" id="IPR021251">
    <property type="entry name" value="DUF2793"/>
</dbReference>
<reference evidence="1 2" key="1">
    <citation type="journal article" date="2016" name="Front. Microbiol.">
        <title>Genomic Resource of Rice Seed Associated Bacteria.</title>
        <authorList>
            <person name="Midha S."/>
            <person name="Bansal K."/>
            <person name="Sharma S."/>
            <person name="Kumar N."/>
            <person name="Patil P.P."/>
            <person name="Chaudhry V."/>
            <person name="Patil P.B."/>
        </authorList>
    </citation>
    <scope>NUCLEOTIDE SEQUENCE [LARGE SCALE GENOMIC DNA]</scope>
    <source>
        <strain evidence="1 2">NS226</strain>
    </source>
</reference>
<evidence type="ECO:0008006" key="3">
    <source>
        <dbReference type="Google" id="ProtNLM"/>
    </source>
</evidence>
<dbReference type="AlphaFoldDB" id="A0A175R9L9"/>
<dbReference type="PATRIC" id="fig|401562.3.peg.730"/>
<dbReference type="EMBL" id="LDPZ01000014">
    <property type="protein sequence ID" value="KTQ96571.1"/>
    <property type="molecule type" value="Genomic_DNA"/>
</dbReference>
<sequence>MSASPRLDLPFVLPQQAQKHVTVNDAMRRLDVLVQTAVVSATLAQEPASAKEGELYILPPSATGTRWGAMKAGSLALFEDGDFVEISPVGGQVAYIGDTGAFLLFDGAGWTDRPFRPRQTDRLGINADATGTNRLTVAADSELLTHDARTPGSGDARKIINKAASGRTASVLFQTNWSGRAEIGLTGGDDLTIRVSADGASFRDAVRVAAGSGRVAIGRSEAPVCALDLGGALRVGSYAKASLPAASAGAGQIVHVSDEAGGAVLAFSDGTSWRRVTDRAIVS</sequence>
<gene>
    <name evidence="1" type="ORF">NS226_07135</name>
</gene>
<accession>A0A175R9L9</accession>
<protein>
    <recommendedName>
        <fullName evidence="3">DUF2793 domain-containing protein</fullName>
    </recommendedName>
</protein>
<comment type="caution">
    <text evidence="1">The sequence shown here is derived from an EMBL/GenBank/DDBJ whole genome shotgun (WGS) entry which is preliminary data.</text>
</comment>
<evidence type="ECO:0000313" key="2">
    <source>
        <dbReference type="Proteomes" id="UP000078272"/>
    </source>
</evidence>
<proteinExistence type="predicted"/>
<dbReference type="Pfam" id="PF10983">
    <property type="entry name" value="DUF2793"/>
    <property type="match status" value="1"/>
</dbReference>
<dbReference type="Proteomes" id="UP000078272">
    <property type="component" value="Unassembled WGS sequence"/>
</dbReference>
<dbReference type="OrthoDB" id="564699at2"/>
<dbReference type="RefSeq" id="WP_058634394.1">
    <property type="nucleotide sequence ID" value="NZ_LDPZ01000014.1"/>
</dbReference>